<dbReference type="GO" id="GO:0005509">
    <property type="term" value="F:calcium ion binding"/>
    <property type="evidence" value="ECO:0007669"/>
    <property type="project" value="InterPro"/>
</dbReference>
<dbReference type="InParanoid" id="A0A0V0R4K2"/>
<keyword evidence="1" id="KW-0106">Calcium</keyword>
<dbReference type="InterPro" id="IPR002048">
    <property type="entry name" value="EF_hand_dom"/>
</dbReference>
<evidence type="ECO:0000256" key="1">
    <source>
        <dbReference type="ARBA" id="ARBA00022837"/>
    </source>
</evidence>
<dbReference type="Pfam" id="PF13499">
    <property type="entry name" value="EF-hand_7"/>
    <property type="match status" value="1"/>
</dbReference>
<dbReference type="SUPFAM" id="SSF47473">
    <property type="entry name" value="EF-hand"/>
    <property type="match status" value="1"/>
</dbReference>
<organism evidence="4 5">
    <name type="scientific">Pseudocohnilembus persalinus</name>
    <name type="common">Ciliate</name>
    <dbReference type="NCBI Taxonomy" id="266149"/>
    <lineage>
        <taxon>Eukaryota</taxon>
        <taxon>Sar</taxon>
        <taxon>Alveolata</taxon>
        <taxon>Ciliophora</taxon>
        <taxon>Intramacronucleata</taxon>
        <taxon>Oligohymenophorea</taxon>
        <taxon>Scuticociliatia</taxon>
        <taxon>Philasterida</taxon>
        <taxon>Pseudocohnilembidae</taxon>
        <taxon>Pseudocohnilembus</taxon>
    </lineage>
</organism>
<dbReference type="Gene3D" id="1.10.238.10">
    <property type="entry name" value="EF-hand"/>
    <property type="match status" value="1"/>
</dbReference>
<dbReference type="Proteomes" id="UP000054937">
    <property type="component" value="Unassembled WGS sequence"/>
</dbReference>
<name>A0A0V0R4K2_PSEPJ</name>
<dbReference type="SMART" id="SM00054">
    <property type="entry name" value="EFh"/>
    <property type="match status" value="2"/>
</dbReference>
<dbReference type="InterPro" id="IPR018247">
    <property type="entry name" value="EF_Hand_1_Ca_BS"/>
</dbReference>
<reference evidence="4 5" key="1">
    <citation type="journal article" date="2015" name="Sci. Rep.">
        <title>Genome of the facultative scuticociliatosis pathogen Pseudocohnilembus persalinus provides insight into its virulence through horizontal gene transfer.</title>
        <authorList>
            <person name="Xiong J."/>
            <person name="Wang G."/>
            <person name="Cheng J."/>
            <person name="Tian M."/>
            <person name="Pan X."/>
            <person name="Warren A."/>
            <person name="Jiang C."/>
            <person name="Yuan D."/>
            <person name="Miao W."/>
        </authorList>
    </citation>
    <scope>NUCLEOTIDE SEQUENCE [LARGE SCALE GENOMIC DNA]</scope>
    <source>
        <strain evidence="4">36N120E</strain>
    </source>
</reference>
<comment type="caution">
    <text evidence="4">The sequence shown here is derived from an EMBL/GenBank/DDBJ whole genome shotgun (WGS) entry which is preliminary data.</text>
</comment>
<dbReference type="EMBL" id="LDAU01000054">
    <property type="protein sequence ID" value="KRX09157.1"/>
    <property type="molecule type" value="Genomic_DNA"/>
</dbReference>
<evidence type="ECO:0000259" key="3">
    <source>
        <dbReference type="PROSITE" id="PS50222"/>
    </source>
</evidence>
<dbReference type="AlphaFoldDB" id="A0A0V0R4K2"/>
<sequence>MQTFQPNEIKLKQILSQRSSSNNIVYSPQKLISNQEGIYGNQDQYNQTNNKNNLNHHKPLIYKTPIRNKYQAAGGYSQKEFTLINLKKDAEDRAKAEKQVEKLDKNAISALKKAQQVAKLYQLDLGTIFKSIDEDKNGNLDCQEFTNFMKVISQDIKPEEAQHVFNVLDQDKKGYLSHHQFSEIFQEYDFISDNKKSKEEKQKNSKIVKNKHSNKNEFKLGSDGIYYPSELYEINQQRQKRMQDIFDSVEKQKDQEGQSLDDEFNQQVQDLENHEFYKNLVKMEKATKLRDFCSKRSTGYYDLANLTIKQKKKLLEEQKINKESRFYEELKKEVMLER</sequence>
<accession>A0A0V0R4K2</accession>
<gene>
    <name evidence="4" type="ORF">PPERSA_08873</name>
</gene>
<dbReference type="PROSITE" id="PS50222">
    <property type="entry name" value="EF_HAND_2"/>
    <property type="match status" value="2"/>
</dbReference>
<keyword evidence="2" id="KW-0175">Coiled coil</keyword>
<feature type="domain" description="EF-hand" evidence="3">
    <location>
        <begin position="120"/>
        <end position="155"/>
    </location>
</feature>
<evidence type="ECO:0000256" key="2">
    <source>
        <dbReference type="SAM" id="Coils"/>
    </source>
</evidence>
<dbReference type="InterPro" id="IPR011992">
    <property type="entry name" value="EF-hand-dom_pair"/>
</dbReference>
<keyword evidence="5" id="KW-1185">Reference proteome</keyword>
<proteinExistence type="predicted"/>
<feature type="domain" description="EF-hand" evidence="3">
    <location>
        <begin position="156"/>
        <end position="191"/>
    </location>
</feature>
<dbReference type="PROSITE" id="PS00018">
    <property type="entry name" value="EF_HAND_1"/>
    <property type="match status" value="1"/>
</dbReference>
<evidence type="ECO:0000313" key="5">
    <source>
        <dbReference type="Proteomes" id="UP000054937"/>
    </source>
</evidence>
<evidence type="ECO:0000313" key="4">
    <source>
        <dbReference type="EMBL" id="KRX09157.1"/>
    </source>
</evidence>
<protein>
    <recommendedName>
        <fullName evidence="3">EF-hand domain-containing protein</fullName>
    </recommendedName>
</protein>
<feature type="coiled-coil region" evidence="2">
    <location>
        <begin position="86"/>
        <end position="113"/>
    </location>
</feature>